<accession>A0A2M4C7T8</accession>
<sequence length="111" mass="12372">MMITIFTCATPKLCLLLWSNVWITLSRMLHHPPGEWGYRIYMCVLATGEFGALLCCVQCATPCPALPPLCLIRNGRSKSRRPAYQRYLLMSAADAISPRPPAAFPVGFSRI</sequence>
<evidence type="ECO:0000313" key="1">
    <source>
        <dbReference type="EMBL" id="MBW61397.1"/>
    </source>
</evidence>
<proteinExistence type="predicted"/>
<dbReference type="EMBL" id="GGFJ01012256">
    <property type="protein sequence ID" value="MBW61397.1"/>
    <property type="molecule type" value="Transcribed_RNA"/>
</dbReference>
<dbReference type="AlphaFoldDB" id="A0A2M4C7T8"/>
<reference evidence="1" key="1">
    <citation type="submission" date="2018-01" db="EMBL/GenBank/DDBJ databases">
        <title>An insight into the sialome of Amazonian anophelines.</title>
        <authorList>
            <person name="Ribeiro J.M."/>
            <person name="Scarpassa V."/>
            <person name="Calvo E."/>
        </authorList>
    </citation>
    <scope>NUCLEOTIDE SEQUENCE</scope>
    <source>
        <tissue evidence="1">Salivary glands</tissue>
    </source>
</reference>
<protein>
    <submittedName>
        <fullName evidence="1">Putative secreted protein</fullName>
    </submittedName>
</protein>
<name>A0A2M4C7T8_9DIPT</name>
<organism evidence="1">
    <name type="scientific">Anopheles marajoara</name>
    <dbReference type="NCBI Taxonomy" id="58244"/>
    <lineage>
        <taxon>Eukaryota</taxon>
        <taxon>Metazoa</taxon>
        <taxon>Ecdysozoa</taxon>
        <taxon>Arthropoda</taxon>
        <taxon>Hexapoda</taxon>
        <taxon>Insecta</taxon>
        <taxon>Pterygota</taxon>
        <taxon>Neoptera</taxon>
        <taxon>Endopterygota</taxon>
        <taxon>Diptera</taxon>
        <taxon>Nematocera</taxon>
        <taxon>Culicoidea</taxon>
        <taxon>Culicidae</taxon>
        <taxon>Anophelinae</taxon>
        <taxon>Anopheles</taxon>
    </lineage>
</organism>